<dbReference type="AlphaFoldDB" id="A0A031WCX3"/>
<dbReference type="EMBL" id="CAADAN010000002">
    <property type="protein sequence ID" value="VFD30053.1"/>
    <property type="molecule type" value="Genomic_DNA"/>
</dbReference>
<dbReference type="GeneID" id="66355429"/>
<evidence type="ECO:0000313" key="4">
    <source>
        <dbReference type="EMBL" id="CDS89461.1"/>
    </source>
</evidence>
<feature type="domain" description="PRD" evidence="2">
    <location>
        <begin position="64"/>
        <end position="169"/>
    </location>
</feature>
<sequence length="278" mass="32270">MNIKKIFNNNVVVSSLEDGTEIIVTGAGVGFKKKVGDLIDENLISKKYFVQDDQRDKYNQILNKTSIEYFKISEEIIEKANEVLNTQVNDSIILALTSHIEFAVQREKQGIKLPNLILNETKQLYREEFEFGLWAIDEIEKRIGIKLPEDEAGYIAIHIINGLENSQKDEGINILEFSKQVIQIIEEVHGFKLDVNSLNYTRLITHLKFFVQRILRKETYNDSDIEDMYKLVNKNYNKPKVCTEEIAALVLDRFEYKISKEEELYLMIHINKITNSGC</sequence>
<keyword evidence="1" id="KW-0677">Repeat</keyword>
<dbReference type="InterPro" id="IPR036634">
    <property type="entry name" value="PRD_sf"/>
</dbReference>
<reference evidence="6" key="4">
    <citation type="submission" date="2021-06" db="EMBL/GenBank/DDBJ databases">
        <authorList>
            <consortium name="NCBI Pathogen Detection Project"/>
        </authorList>
    </citation>
    <scope>NUCLEOTIDE SEQUENCE</scope>
    <source>
        <strain evidence="6">HN1000</strain>
    </source>
</reference>
<dbReference type="PROSITE" id="PS51372">
    <property type="entry name" value="PRD_2"/>
    <property type="match status" value="2"/>
</dbReference>
<dbReference type="InterPro" id="IPR036650">
    <property type="entry name" value="CAT_RNA-bd_dom_sf"/>
</dbReference>
<feature type="domain" description="PRD" evidence="2">
    <location>
        <begin position="170"/>
        <end position="278"/>
    </location>
</feature>
<reference evidence="7 9" key="2">
    <citation type="submission" date="2017-02" db="EMBL/GenBank/DDBJ databases">
        <authorList>
            <consortium name="Pathogen Informatics"/>
        </authorList>
    </citation>
    <scope>NUCLEOTIDE SEQUENCE [LARGE SCALE GENOMIC DNA]</scope>
    <source>
        <strain evidence="8">Clo34</strain>
        <strain evidence="10">clo34</strain>
        <strain evidence="7 9">VRECD0157</strain>
    </source>
</reference>
<dbReference type="GO" id="GO:0003723">
    <property type="term" value="F:RNA binding"/>
    <property type="evidence" value="ECO:0007669"/>
    <property type="project" value="InterPro"/>
</dbReference>
<dbReference type="SMART" id="SM01061">
    <property type="entry name" value="CAT_RBD"/>
    <property type="match status" value="1"/>
</dbReference>
<dbReference type="Gene3D" id="2.30.24.10">
    <property type="entry name" value="CAT RNA-binding domain"/>
    <property type="match status" value="1"/>
</dbReference>
<dbReference type="Pfam" id="PF03123">
    <property type="entry name" value="CAT_RBD"/>
    <property type="match status" value="1"/>
</dbReference>
<dbReference type="Proteomes" id="UP000878956">
    <property type="component" value="Unassembled WGS sequence"/>
</dbReference>
<dbReference type="Proteomes" id="UP000411588">
    <property type="component" value="Unassembled WGS sequence"/>
</dbReference>
<protein>
    <submittedName>
        <fullName evidence="6">PRD domain-containing protein</fullName>
    </submittedName>
    <submittedName>
        <fullName evidence="8">PTS operon transcription antiterminator</fullName>
    </submittedName>
    <submittedName>
        <fullName evidence="4 7">Transcription antiterminator LicT</fullName>
    </submittedName>
    <submittedName>
        <fullName evidence="3">Transcription antiterminator, PTS operon regulator</fullName>
    </submittedName>
</protein>
<dbReference type="Gene3D" id="1.10.1790.10">
    <property type="entry name" value="PRD domain"/>
    <property type="match status" value="2"/>
</dbReference>
<evidence type="ECO:0000313" key="6">
    <source>
        <dbReference type="EMBL" id="HBH1540861.1"/>
    </source>
</evidence>
<dbReference type="SUPFAM" id="SSF63520">
    <property type="entry name" value="PTS-regulatory domain, PRD"/>
    <property type="match status" value="2"/>
</dbReference>
<evidence type="ECO:0000313" key="5">
    <source>
        <dbReference type="EMBL" id="CDS94395.1"/>
    </source>
</evidence>
<accession>A0A031WCX3</accession>
<dbReference type="EMBL" id="DAEPXK010000003">
    <property type="protein sequence ID" value="HBH1540861.1"/>
    <property type="molecule type" value="Genomic_DNA"/>
</dbReference>
<gene>
    <name evidence="7" type="primary">licT_6</name>
    <name evidence="8" type="synonym">licT_2</name>
    <name evidence="5" type="ORF">BN1095_20005</name>
    <name evidence="3" type="ORF">BN1096_700193</name>
    <name evidence="4" type="ORF">BN1097_710193</name>
    <name evidence="6" type="ORF">KRM00_000314</name>
    <name evidence="8" type="ORF">SAMEA1402399_00930</name>
    <name evidence="7" type="ORF">SAMEA3375112_01556</name>
</gene>
<dbReference type="GO" id="GO:0006355">
    <property type="term" value="P:regulation of DNA-templated transcription"/>
    <property type="evidence" value="ECO:0007669"/>
    <property type="project" value="InterPro"/>
</dbReference>
<dbReference type="PANTHER" id="PTHR30185:SF15">
    <property type="entry name" value="CRYPTIC BETA-GLUCOSIDE BGL OPERON ANTITERMINATOR"/>
    <property type="match status" value="1"/>
</dbReference>
<dbReference type="KEGG" id="pdf:CD630DERM_30310"/>
<evidence type="ECO:0000313" key="10">
    <source>
        <dbReference type="Proteomes" id="UP000411588"/>
    </source>
</evidence>
<proteinExistence type="predicted"/>
<reference evidence="4" key="1">
    <citation type="submission" date="2014-07" db="EMBL/GenBank/DDBJ databases">
        <authorList>
            <person name="Monot Marc"/>
        </authorList>
    </citation>
    <scope>NUCLEOTIDE SEQUENCE</scope>
    <source>
        <strain evidence="5">7032989</strain>
        <strain evidence="4">7032994</strain>
    </source>
</reference>
<dbReference type="PANTHER" id="PTHR30185">
    <property type="entry name" value="CRYPTIC BETA-GLUCOSIDE BGL OPERON ANTITERMINATOR"/>
    <property type="match status" value="1"/>
</dbReference>
<evidence type="ECO:0000313" key="7">
    <source>
        <dbReference type="EMBL" id="SJS20827.1"/>
    </source>
</evidence>
<name>A0A031WCX3_CLODI</name>
<evidence type="ECO:0000313" key="3">
    <source>
        <dbReference type="EMBL" id="CDS88834.1"/>
    </source>
</evidence>
<evidence type="ECO:0000313" key="9">
    <source>
        <dbReference type="Proteomes" id="UP000189137"/>
    </source>
</evidence>
<dbReference type="Proteomes" id="UP000189137">
    <property type="component" value="Unassembled WGS sequence"/>
</dbReference>
<dbReference type="EMBL" id="LK932849">
    <property type="protein sequence ID" value="CDS94395.1"/>
    <property type="molecule type" value="Genomic_DNA"/>
</dbReference>
<dbReference type="EMBL" id="FUPS01000004">
    <property type="protein sequence ID" value="SJS20827.1"/>
    <property type="molecule type" value="Genomic_DNA"/>
</dbReference>
<dbReference type="SUPFAM" id="SSF50151">
    <property type="entry name" value="SacY-like RNA-binding domain"/>
    <property type="match status" value="1"/>
</dbReference>
<dbReference type="Pfam" id="PF00874">
    <property type="entry name" value="PRD"/>
    <property type="match status" value="2"/>
</dbReference>
<dbReference type="EMBL" id="LK932525">
    <property type="protein sequence ID" value="CDS88834.1"/>
    <property type="molecule type" value="Genomic_DNA"/>
</dbReference>
<dbReference type="InterPro" id="IPR011608">
    <property type="entry name" value="PRD"/>
</dbReference>
<dbReference type="InterPro" id="IPR004341">
    <property type="entry name" value="CAT_RNA-bd_dom"/>
</dbReference>
<dbReference type="EMBL" id="LK932411">
    <property type="protein sequence ID" value="CDS89461.1"/>
    <property type="molecule type" value="Genomic_DNA"/>
</dbReference>
<dbReference type="PATRIC" id="fig|1496.1372.peg.2819"/>
<evidence type="ECO:0000313" key="8">
    <source>
        <dbReference type="EMBL" id="VFD30053.1"/>
    </source>
</evidence>
<dbReference type="InterPro" id="IPR050661">
    <property type="entry name" value="BglG_antiterminators"/>
</dbReference>
<dbReference type="RefSeq" id="WP_003432034.1">
    <property type="nucleotide sequence ID" value="NZ_AP031492.1"/>
</dbReference>
<evidence type="ECO:0000256" key="1">
    <source>
        <dbReference type="ARBA" id="ARBA00022737"/>
    </source>
</evidence>
<reference evidence="6" key="3">
    <citation type="journal article" date="2018" name="Genome Biol.">
        <title>SKESA: strategic k-mer extension for scrupulous assemblies.</title>
        <authorList>
            <person name="Souvorov A."/>
            <person name="Agarwala R."/>
            <person name="Lipman D.J."/>
        </authorList>
    </citation>
    <scope>NUCLEOTIDE SEQUENCE</scope>
    <source>
        <strain evidence="6">HN1000</strain>
    </source>
</reference>
<evidence type="ECO:0000259" key="2">
    <source>
        <dbReference type="PROSITE" id="PS51372"/>
    </source>
</evidence>
<organism evidence="4">
    <name type="scientific">Clostridioides difficile</name>
    <name type="common">Peptoclostridium difficile</name>
    <dbReference type="NCBI Taxonomy" id="1496"/>
    <lineage>
        <taxon>Bacteria</taxon>
        <taxon>Bacillati</taxon>
        <taxon>Bacillota</taxon>
        <taxon>Clostridia</taxon>
        <taxon>Peptostreptococcales</taxon>
        <taxon>Peptostreptococcaceae</taxon>
        <taxon>Clostridioides</taxon>
    </lineage>
</organism>